<keyword evidence="3" id="KW-1185">Reference proteome</keyword>
<evidence type="ECO:0000313" key="4">
    <source>
        <dbReference type="Proteomes" id="UP000278036"/>
    </source>
</evidence>
<sequence>MTQPLHPQPPAAPLLRALQYGLRGEWERAHDIVQAEDGADAAWVHAWLHRIEGDEFNAGYWYRRAGQPAASGDTQEEGEAILRVLSAR</sequence>
<evidence type="ECO:0000313" key="3">
    <source>
        <dbReference type="Proteomes" id="UP000274097"/>
    </source>
</evidence>
<proteinExistence type="predicted"/>
<accession>A0A3A9JIF7</accession>
<dbReference type="Proteomes" id="UP000274097">
    <property type="component" value="Unassembled WGS sequence"/>
</dbReference>
<reference evidence="1 4" key="1">
    <citation type="submission" date="2018-09" db="EMBL/GenBank/DDBJ databases">
        <title>Roseomonas sp. nov., isolated from feces of Tibetan antelopes in the Qinghai-Tibet plateau, China.</title>
        <authorList>
            <person name="Tian Z."/>
        </authorList>
    </citation>
    <scope>NUCLEOTIDE SEQUENCE [LARGE SCALE GENOMIC DNA]</scope>
    <source>
        <strain evidence="2 3">Z23</strain>
        <strain evidence="1 4">Z24</strain>
    </source>
</reference>
<dbReference type="EMBL" id="RAQU01000025">
    <property type="protein sequence ID" value="RKK05021.1"/>
    <property type="molecule type" value="Genomic_DNA"/>
</dbReference>
<gene>
    <name evidence="1" type="ORF">D6Z83_06445</name>
    <name evidence="2" type="ORF">EBE87_15675</name>
</gene>
<dbReference type="AlphaFoldDB" id="A0A3A9JIF7"/>
<organism evidence="1 4">
    <name type="scientific">Teichococcus wenyumeiae</name>
    <dbReference type="NCBI Taxonomy" id="2478470"/>
    <lineage>
        <taxon>Bacteria</taxon>
        <taxon>Pseudomonadati</taxon>
        <taxon>Pseudomonadota</taxon>
        <taxon>Alphaproteobacteria</taxon>
        <taxon>Acetobacterales</taxon>
        <taxon>Roseomonadaceae</taxon>
        <taxon>Roseomonas</taxon>
    </lineage>
</organism>
<dbReference type="OrthoDB" id="370799at2"/>
<dbReference type="Proteomes" id="UP000278036">
    <property type="component" value="Unassembled WGS sequence"/>
</dbReference>
<dbReference type="RefSeq" id="WP_120637507.1">
    <property type="nucleotide sequence ID" value="NZ_RAQU01000025.1"/>
</dbReference>
<protein>
    <submittedName>
        <fullName evidence="1">Uncharacterized protein</fullName>
    </submittedName>
</protein>
<comment type="caution">
    <text evidence="1">The sequence shown here is derived from an EMBL/GenBank/DDBJ whole genome shotgun (WGS) entry which is preliminary data.</text>
</comment>
<dbReference type="InParanoid" id="A0A3A9JIF7"/>
<evidence type="ECO:0000313" key="1">
    <source>
        <dbReference type="EMBL" id="RKK05021.1"/>
    </source>
</evidence>
<dbReference type="EMBL" id="RFLX01000011">
    <property type="protein sequence ID" value="RMI20570.1"/>
    <property type="molecule type" value="Genomic_DNA"/>
</dbReference>
<name>A0A3A9JIF7_9PROT</name>
<evidence type="ECO:0000313" key="2">
    <source>
        <dbReference type="EMBL" id="RMI20570.1"/>
    </source>
</evidence>